<dbReference type="AlphaFoldDB" id="X0SUJ1"/>
<gene>
    <name evidence="2" type="ORF">S01H1_07039</name>
</gene>
<keyword evidence="1" id="KW-0812">Transmembrane</keyword>
<protein>
    <recommendedName>
        <fullName evidence="3">DUF4190 domain-containing protein</fullName>
    </recommendedName>
</protein>
<feature type="transmembrane region" description="Helical" evidence="1">
    <location>
        <begin position="54"/>
        <end position="76"/>
    </location>
</feature>
<feature type="transmembrane region" description="Helical" evidence="1">
    <location>
        <begin position="12"/>
        <end position="34"/>
    </location>
</feature>
<evidence type="ECO:0008006" key="3">
    <source>
        <dbReference type="Google" id="ProtNLM"/>
    </source>
</evidence>
<proteinExistence type="predicted"/>
<name>X0SUJ1_9ZZZZ</name>
<evidence type="ECO:0000256" key="1">
    <source>
        <dbReference type="SAM" id="Phobius"/>
    </source>
</evidence>
<sequence>MDAREDFTRYVFFLFLIMLMGVAAIGSSAVSIVFGIKDFIGSYRGMYISKGKGIYLAGAILGIVTIILLIVFIIILNTL</sequence>
<dbReference type="EMBL" id="BARS01003631">
    <property type="protein sequence ID" value="GAF84863.1"/>
    <property type="molecule type" value="Genomic_DNA"/>
</dbReference>
<keyword evidence="1" id="KW-1133">Transmembrane helix</keyword>
<accession>X0SUJ1</accession>
<comment type="caution">
    <text evidence="2">The sequence shown here is derived from an EMBL/GenBank/DDBJ whole genome shotgun (WGS) entry which is preliminary data.</text>
</comment>
<reference evidence="2" key="1">
    <citation type="journal article" date="2014" name="Front. Microbiol.">
        <title>High frequency of phylogenetically diverse reductive dehalogenase-homologous genes in deep subseafloor sedimentary metagenomes.</title>
        <authorList>
            <person name="Kawai M."/>
            <person name="Futagami T."/>
            <person name="Toyoda A."/>
            <person name="Takaki Y."/>
            <person name="Nishi S."/>
            <person name="Hori S."/>
            <person name="Arai W."/>
            <person name="Tsubouchi T."/>
            <person name="Morono Y."/>
            <person name="Uchiyama I."/>
            <person name="Ito T."/>
            <person name="Fujiyama A."/>
            <person name="Inagaki F."/>
            <person name="Takami H."/>
        </authorList>
    </citation>
    <scope>NUCLEOTIDE SEQUENCE</scope>
    <source>
        <strain evidence="2">Expedition CK06-06</strain>
    </source>
</reference>
<keyword evidence="1" id="KW-0472">Membrane</keyword>
<evidence type="ECO:0000313" key="2">
    <source>
        <dbReference type="EMBL" id="GAF84863.1"/>
    </source>
</evidence>
<organism evidence="2">
    <name type="scientific">marine sediment metagenome</name>
    <dbReference type="NCBI Taxonomy" id="412755"/>
    <lineage>
        <taxon>unclassified sequences</taxon>
        <taxon>metagenomes</taxon>
        <taxon>ecological metagenomes</taxon>
    </lineage>
</organism>